<dbReference type="Pfam" id="PF00041">
    <property type="entry name" value="fn3"/>
    <property type="match status" value="1"/>
</dbReference>
<keyword evidence="2" id="KW-0624">Polysaccharide degradation</keyword>
<dbReference type="InterPro" id="IPR013783">
    <property type="entry name" value="Ig-like_fold"/>
</dbReference>
<feature type="domain" description="Fibronectin type-III" evidence="4">
    <location>
        <begin position="50"/>
        <end position="158"/>
    </location>
</feature>
<proteinExistence type="predicted"/>
<evidence type="ECO:0000256" key="1">
    <source>
        <dbReference type="ARBA" id="ARBA00023295"/>
    </source>
</evidence>
<evidence type="ECO:0000256" key="3">
    <source>
        <dbReference type="SAM" id="MobiDB-lite"/>
    </source>
</evidence>
<comment type="caution">
    <text evidence="5">The sequence shown here is derived from an EMBL/GenBank/DDBJ whole genome shotgun (WGS) entry which is preliminary data.</text>
</comment>
<evidence type="ECO:0000259" key="4">
    <source>
        <dbReference type="PROSITE" id="PS50853"/>
    </source>
</evidence>
<gene>
    <name evidence="5" type="ORF">BGK67_25085</name>
</gene>
<evidence type="ECO:0000313" key="5">
    <source>
        <dbReference type="EMBL" id="OEJ34173.1"/>
    </source>
</evidence>
<dbReference type="SUPFAM" id="SSF49265">
    <property type="entry name" value="Fibronectin type III"/>
    <property type="match status" value="1"/>
</dbReference>
<dbReference type="PROSITE" id="PS50853">
    <property type="entry name" value="FN3"/>
    <property type="match status" value="1"/>
</dbReference>
<dbReference type="EMBL" id="MEHK01000001">
    <property type="protein sequence ID" value="OEJ34173.1"/>
    <property type="molecule type" value="Genomic_DNA"/>
</dbReference>
<dbReference type="GO" id="GO:0000272">
    <property type="term" value="P:polysaccharide catabolic process"/>
    <property type="evidence" value="ECO:0007669"/>
    <property type="project" value="UniProtKB-KW"/>
</dbReference>
<evidence type="ECO:0000256" key="2">
    <source>
        <dbReference type="ARBA" id="ARBA00023326"/>
    </source>
</evidence>
<keyword evidence="1" id="KW-0378">Hydrolase</keyword>
<dbReference type="Proteomes" id="UP000095705">
    <property type="component" value="Unassembled WGS sequence"/>
</dbReference>
<feature type="region of interest" description="Disordered" evidence="3">
    <location>
        <begin position="1"/>
        <end position="44"/>
    </location>
</feature>
<dbReference type="SMART" id="SM00060">
    <property type="entry name" value="FN3"/>
    <property type="match status" value="1"/>
</dbReference>
<reference evidence="5 6" key="1">
    <citation type="submission" date="2016-08" db="EMBL/GenBank/DDBJ databases">
        <title>The complete genome of Streptomyces subrutilus 10-1-1.</title>
        <authorList>
            <person name="Chen X."/>
        </authorList>
    </citation>
    <scope>NUCLEOTIDE SEQUENCE [LARGE SCALE GENOMIC DNA]</scope>
    <source>
        <strain evidence="5 6">10-1-1</strain>
    </source>
</reference>
<keyword evidence="2" id="KW-0119">Carbohydrate metabolism</keyword>
<accession>A0A1E5PXE9</accession>
<dbReference type="InterPro" id="IPR003961">
    <property type="entry name" value="FN3_dom"/>
</dbReference>
<keyword evidence="1" id="KW-0326">Glycosidase</keyword>
<dbReference type="CDD" id="cd00063">
    <property type="entry name" value="FN3"/>
    <property type="match status" value="1"/>
</dbReference>
<name>A0A1E5PXE9_9ACTN</name>
<evidence type="ECO:0000313" key="6">
    <source>
        <dbReference type="Proteomes" id="UP000095705"/>
    </source>
</evidence>
<dbReference type="InterPro" id="IPR036116">
    <property type="entry name" value="FN3_sf"/>
</dbReference>
<sequence length="160" mass="16768">MDYTSDPDDFSGRTEWPPRTPAEVDADRATWTPPYGSAQVPPAPQWYLDADGDPVSGGWQTSREVMLNWRSGVGEAAGAGTYSGSAGLDLAGVRGHFLYLAESPAELPTTPSKTLGPFVNTIVDGLKPGTEYKFAVAAFSSSGTGPQSEILTVKTQAAAA</sequence>
<dbReference type="Gene3D" id="2.60.40.10">
    <property type="entry name" value="Immunoglobulins"/>
    <property type="match status" value="1"/>
</dbReference>
<dbReference type="GO" id="GO:0016798">
    <property type="term" value="F:hydrolase activity, acting on glycosyl bonds"/>
    <property type="evidence" value="ECO:0007669"/>
    <property type="project" value="UniProtKB-KW"/>
</dbReference>
<dbReference type="AlphaFoldDB" id="A0A1E5PXE9"/>
<organism evidence="5 6">
    <name type="scientific">Streptomyces subrutilus</name>
    <dbReference type="NCBI Taxonomy" id="36818"/>
    <lineage>
        <taxon>Bacteria</taxon>
        <taxon>Bacillati</taxon>
        <taxon>Actinomycetota</taxon>
        <taxon>Actinomycetes</taxon>
        <taxon>Kitasatosporales</taxon>
        <taxon>Streptomycetaceae</taxon>
        <taxon>Streptomyces</taxon>
    </lineage>
</organism>
<keyword evidence="6" id="KW-1185">Reference proteome</keyword>
<protein>
    <recommendedName>
        <fullName evidence="4">Fibronectin type-III domain-containing protein</fullName>
    </recommendedName>
</protein>